<dbReference type="InterPro" id="IPR000602">
    <property type="entry name" value="Glyco_hydro_38_N"/>
</dbReference>
<dbReference type="GO" id="GO:0030246">
    <property type="term" value="F:carbohydrate binding"/>
    <property type="evidence" value="ECO:0007669"/>
    <property type="project" value="InterPro"/>
</dbReference>
<evidence type="ECO:0000259" key="1">
    <source>
        <dbReference type="Pfam" id="PF01074"/>
    </source>
</evidence>
<dbReference type="Pfam" id="PF01074">
    <property type="entry name" value="Glyco_hydro_38N"/>
    <property type="match status" value="1"/>
</dbReference>
<dbReference type="Pfam" id="PF17677">
    <property type="entry name" value="Glyco_hydro38C2"/>
    <property type="match status" value="1"/>
</dbReference>
<dbReference type="EMBL" id="BK032514">
    <property type="protein sequence ID" value="DAF45245.1"/>
    <property type="molecule type" value="Genomic_DNA"/>
</dbReference>
<dbReference type="PANTHER" id="PTHR46017:SF1">
    <property type="entry name" value="ALPHA-MANNOSIDASE 2C1"/>
    <property type="match status" value="1"/>
</dbReference>
<feature type="domain" description="Glycosyl hydrolase family 38 C-terminal" evidence="2">
    <location>
        <begin position="791"/>
        <end position="916"/>
    </location>
</feature>
<dbReference type="InterPro" id="IPR027291">
    <property type="entry name" value="Glyco_hydro_38_N_sf"/>
</dbReference>
<protein>
    <recommendedName>
        <fullName evidence="5">Alpha-mannosidase</fullName>
    </recommendedName>
</protein>
<dbReference type="SUPFAM" id="SSF88713">
    <property type="entry name" value="Glycoside hydrolase/deacetylase"/>
    <property type="match status" value="1"/>
</dbReference>
<dbReference type="GO" id="GO:0004559">
    <property type="term" value="F:alpha-mannosidase activity"/>
    <property type="evidence" value="ECO:0007669"/>
    <property type="project" value="InterPro"/>
</dbReference>
<evidence type="ECO:0008006" key="5">
    <source>
        <dbReference type="Google" id="ProtNLM"/>
    </source>
</evidence>
<proteinExistence type="predicted"/>
<accession>A0A8S5S2J9</accession>
<dbReference type="InterPro" id="IPR011682">
    <property type="entry name" value="Glyco_hydro_38_C"/>
</dbReference>
<dbReference type="GO" id="GO:0009313">
    <property type="term" value="P:oligosaccharide catabolic process"/>
    <property type="evidence" value="ECO:0007669"/>
    <property type="project" value="TreeGrafter"/>
</dbReference>
<dbReference type="Pfam" id="PF07748">
    <property type="entry name" value="Glyco_hydro_38C"/>
    <property type="match status" value="1"/>
</dbReference>
<name>A0A8S5S2J9_9CAUD</name>
<feature type="domain" description="Glycoside hydrolase family 38 N-terminal" evidence="1">
    <location>
        <begin position="322"/>
        <end position="578"/>
    </location>
</feature>
<evidence type="ECO:0000259" key="2">
    <source>
        <dbReference type="Pfam" id="PF07748"/>
    </source>
</evidence>
<dbReference type="InterPro" id="IPR041147">
    <property type="entry name" value="GH38_C"/>
</dbReference>
<dbReference type="SUPFAM" id="SSF74650">
    <property type="entry name" value="Galactose mutarotase-like"/>
    <property type="match status" value="1"/>
</dbReference>
<dbReference type="GO" id="GO:0006013">
    <property type="term" value="P:mannose metabolic process"/>
    <property type="evidence" value="ECO:0007669"/>
    <property type="project" value="InterPro"/>
</dbReference>
<organism evidence="4">
    <name type="scientific">Siphoviridae sp. ctBLh2</name>
    <dbReference type="NCBI Taxonomy" id="2827803"/>
    <lineage>
        <taxon>Viruses</taxon>
        <taxon>Duplodnaviria</taxon>
        <taxon>Heunggongvirae</taxon>
        <taxon>Uroviricota</taxon>
        <taxon>Caudoviricetes</taxon>
    </lineage>
</organism>
<sequence length="1145" mass="128791">MRHILLGILMAAAAWTARAQTFETLRLQRSYAGRADDFTNGYARAVRCEEWGYDNLWNDKTEAMITRASNGQMVMEWESDPVKRIDADGARFLFLISADQSAQPREFSLWIDGRPCGALTNLPGQHWEQTTDAGVVCTFSAYDSNQWGDRMGFMELLVPKELVEAGRPVRFRLIGEKAESNIYFMIFKNRELLEELRSRAAVEELFVLSATDRGVEIAAGTQWIGRTALVTCDGRPVQVRFADGGDRAVGRCPEGAAVALQWQGHTLFEVADLRNPQSEYRIDGGVLVTVRPEEEGVRISRQRTDAGEAFDRLAGGPWRNAQVHILVSSHQDIAWMDSPYNCIEARDRLIVSPALDLLARHPDYRYDIEDALILEEYLERHPDRRSEIGGYIASGRLGIGASYTQPYEEVQSGEALVRQFYFGKRWVEREFPGARQRTYWNVDVPGRTLQMPQILKKCGVDHLMYSRHQLGIYDWFAPDGSSVRVYTPGHYTRAAQFLHKNINLGINKFVDFMEEFPDYRKNPAQPRVVGMLSAEDMSRARTYYDWIEGMKEEARRRGTEFPQLSHSTADRFMDSLSRVDNAYPQIRGERPDLWQYIHSATHADAFADYGAAATLLPQTELFASALALAEGNFDSYPKEEIDRAWKALIYPDHGWGGNRGNITDSLFAAKYRFARGQAETLLQRILGTLTCGVRTERRQGLPVVVYNGASWARSGSVRIPSDRLPGGSVSGLRATDAAGRPCAVQTAADGSLEIEAADVPAMGYTTLYLKEERRAAKRGEAADLPENESVYYRLEFRDGILSQIFDKQSGEALFDTSLHAIGDVVVLRSVGNGAGEFSTMQKPTTDHLESAAAINPRWELAETGPVYTLYRSVAPFENAEIVRTLRLYRNRKRIDFDTEIRNFDGTHYLEYRQLFPLRDSGHVAYGVPFGRVRVGIDEMQGAPGERYMDEAREIHPRTTSGWIAGESGGVAVGLATSAALVDYVDPIHPDNPQTVLQPIMLASRRSCHPQGEFYSQRGTHCFRFTLSSEEREHRMTLERRLEEARMPLHAVVATRQWTDAGLAESGSFFTVGDGRAAVSTVKKAEEGDRIVLRLYNRSGEPVRVPFTAASGYDRIRHADLLERSSGEETPVIELAPYAIETYIIE</sequence>
<dbReference type="InterPro" id="IPR011013">
    <property type="entry name" value="Gal_mutarotase_sf_dom"/>
</dbReference>
<dbReference type="PANTHER" id="PTHR46017">
    <property type="entry name" value="ALPHA-MANNOSIDASE 2C1"/>
    <property type="match status" value="1"/>
</dbReference>
<evidence type="ECO:0000313" key="4">
    <source>
        <dbReference type="EMBL" id="DAF45245.1"/>
    </source>
</evidence>
<dbReference type="Gene3D" id="2.70.98.30">
    <property type="entry name" value="Golgi alpha-mannosidase II, domain 4"/>
    <property type="match status" value="1"/>
</dbReference>
<reference evidence="4" key="1">
    <citation type="journal article" date="2021" name="Proc. Natl. Acad. Sci. U.S.A.">
        <title>A Catalog of Tens of Thousands of Viruses from Human Metagenomes Reveals Hidden Associations with Chronic Diseases.</title>
        <authorList>
            <person name="Tisza M.J."/>
            <person name="Buck C.B."/>
        </authorList>
    </citation>
    <scope>NUCLEOTIDE SEQUENCE</scope>
    <source>
        <strain evidence="4">CtBLh2</strain>
    </source>
</reference>
<dbReference type="InterPro" id="IPR011330">
    <property type="entry name" value="Glyco_hydro/deAcase_b/a-brl"/>
</dbReference>
<dbReference type="Gene3D" id="3.20.110.10">
    <property type="entry name" value="Glycoside hydrolase 38, N terminal domain"/>
    <property type="match status" value="1"/>
</dbReference>
<dbReference type="Gene3D" id="2.60.40.2220">
    <property type="match status" value="1"/>
</dbReference>
<evidence type="ECO:0000259" key="3">
    <source>
        <dbReference type="Pfam" id="PF17677"/>
    </source>
</evidence>
<feature type="domain" description="Glycosyl hydrolases family 38 C-terminal" evidence="3">
    <location>
        <begin position="1077"/>
        <end position="1142"/>
    </location>
</feature>